<feature type="compositionally biased region" description="Basic and acidic residues" evidence="1">
    <location>
        <begin position="46"/>
        <end position="55"/>
    </location>
</feature>
<feature type="region of interest" description="Disordered" evidence="1">
    <location>
        <begin position="1"/>
        <end position="55"/>
    </location>
</feature>
<keyword evidence="3" id="KW-1185">Reference proteome</keyword>
<feature type="compositionally biased region" description="Basic and acidic residues" evidence="1">
    <location>
        <begin position="64"/>
        <end position="80"/>
    </location>
</feature>
<protein>
    <submittedName>
        <fullName evidence="2">Uncharacterized protein</fullName>
    </submittedName>
</protein>
<dbReference type="AlphaFoldDB" id="A0AAQ4EJJ8"/>
<gene>
    <name evidence="2" type="ORF">V5799_010619</name>
</gene>
<reference evidence="2 3" key="1">
    <citation type="journal article" date="2023" name="Arcadia Sci">
        <title>De novo assembly of a long-read Amblyomma americanum tick genome.</title>
        <authorList>
            <person name="Chou S."/>
            <person name="Poskanzer K.E."/>
            <person name="Rollins M."/>
            <person name="Thuy-Boun P.S."/>
        </authorList>
    </citation>
    <scope>NUCLEOTIDE SEQUENCE [LARGE SCALE GENOMIC DNA]</scope>
    <source>
        <strain evidence="2">F_SG_1</strain>
        <tissue evidence="2">Salivary glands</tissue>
    </source>
</reference>
<name>A0AAQ4EJJ8_AMBAM</name>
<feature type="compositionally biased region" description="Basic residues" evidence="1">
    <location>
        <begin position="88"/>
        <end position="97"/>
    </location>
</feature>
<evidence type="ECO:0000313" key="3">
    <source>
        <dbReference type="Proteomes" id="UP001321473"/>
    </source>
</evidence>
<accession>A0AAQ4EJJ8</accession>
<comment type="caution">
    <text evidence="2">The sequence shown here is derived from an EMBL/GenBank/DDBJ whole genome shotgun (WGS) entry which is preliminary data.</text>
</comment>
<dbReference type="EMBL" id="JARKHS020014915">
    <property type="protein sequence ID" value="KAK8774850.1"/>
    <property type="molecule type" value="Genomic_DNA"/>
</dbReference>
<organism evidence="2 3">
    <name type="scientific">Amblyomma americanum</name>
    <name type="common">Lone star tick</name>
    <dbReference type="NCBI Taxonomy" id="6943"/>
    <lineage>
        <taxon>Eukaryota</taxon>
        <taxon>Metazoa</taxon>
        <taxon>Ecdysozoa</taxon>
        <taxon>Arthropoda</taxon>
        <taxon>Chelicerata</taxon>
        <taxon>Arachnida</taxon>
        <taxon>Acari</taxon>
        <taxon>Parasitiformes</taxon>
        <taxon>Ixodida</taxon>
        <taxon>Ixodoidea</taxon>
        <taxon>Ixodidae</taxon>
        <taxon>Amblyomminae</taxon>
        <taxon>Amblyomma</taxon>
    </lineage>
</organism>
<evidence type="ECO:0000256" key="1">
    <source>
        <dbReference type="SAM" id="MobiDB-lite"/>
    </source>
</evidence>
<proteinExistence type="predicted"/>
<sequence>MRPPRNYRERELSSDSSSSKRPRQDTDASAKNYHKRKASCGASPRDSSKRPRLDIDIFDSKIKKAKEVKERNMKKARDTLRSYLHRIRRAMTRRERKRGSSEVDSDSPPRKHGRADTAPPPHQRYLRMRERRVRTDFKHSERSIREAYRATKEKLVAAKDEVLRFNGFYSGLQDRDPRLLTDGQVEDYRKTEKMLKYFKTFYRVA</sequence>
<dbReference type="Proteomes" id="UP001321473">
    <property type="component" value="Unassembled WGS sequence"/>
</dbReference>
<evidence type="ECO:0000313" key="2">
    <source>
        <dbReference type="EMBL" id="KAK8774850.1"/>
    </source>
</evidence>
<feature type="compositionally biased region" description="Basic and acidic residues" evidence="1">
    <location>
        <begin position="1"/>
        <end position="13"/>
    </location>
</feature>
<feature type="region of interest" description="Disordered" evidence="1">
    <location>
        <begin position="64"/>
        <end position="83"/>
    </location>
</feature>
<feature type="region of interest" description="Disordered" evidence="1">
    <location>
        <begin position="88"/>
        <end position="124"/>
    </location>
</feature>